<dbReference type="OrthoDB" id="9806334at2"/>
<sequence length="207" mass="22860">MQVNETWGAEIGHTPTEATRRAQIVTAAIEVIDEHGYAKASFARIVERAGLSSTRMISYHFANRNDLMWATALTVMESMDSYLGERLDTTGGRASMLGDYIRAEVGFLGAQPKQVRALVEISAQARERPDSPIIEAVWRDLRTGRLERQLTQGQREGAFGEFDIRVMAMAIRQSIDGVALRLAGEPDLDVDDYGAQIADLFLRATAA</sequence>
<keyword evidence="6" id="KW-1185">Reference proteome</keyword>
<dbReference type="GO" id="GO:0003700">
    <property type="term" value="F:DNA-binding transcription factor activity"/>
    <property type="evidence" value="ECO:0007669"/>
    <property type="project" value="TreeGrafter"/>
</dbReference>
<dbReference type="InterPro" id="IPR001647">
    <property type="entry name" value="HTH_TetR"/>
</dbReference>
<reference evidence="5 6" key="1">
    <citation type="submission" date="2017-07" db="EMBL/GenBank/DDBJ databases">
        <title>Amycolatopsis antarcticus sp. nov., isolated from the surface of an Antarcticus brown macroalga.</title>
        <authorList>
            <person name="Wang J."/>
            <person name="Leiva S."/>
            <person name="Huang J."/>
            <person name="Huang Y."/>
        </authorList>
    </citation>
    <scope>NUCLEOTIDE SEQUENCE [LARGE SCALE GENOMIC DNA]</scope>
    <source>
        <strain evidence="5 6">AU-G6</strain>
    </source>
</reference>
<gene>
    <name evidence="5" type="ORF">CFN78_15600</name>
</gene>
<evidence type="ECO:0000256" key="1">
    <source>
        <dbReference type="ARBA" id="ARBA00023015"/>
    </source>
</evidence>
<keyword evidence="3" id="KW-0804">Transcription</keyword>
<dbReference type="AlphaFoldDB" id="A0A263D4K6"/>
<dbReference type="EMBL" id="NKYE01000008">
    <property type="protein sequence ID" value="OZM72406.1"/>
    <property type="molecule type" value="Genomic_DNA"/>
</dbReference>
<evidence type="ECO:0000313" key="5">
    <source>
        <dbReference type="EMBL" id="OZM72406.1"/>
    </source>
</evidence>
<evidence type="ECO:0000256" key="3">
    <source>
        <dbReference type="ARBA" id="ARBA00023163"/>
    </source>
</evidence>
<dbReference type="InParanoid" id="A0A263D4K6"/>
<keyword evidence="2" id="KW-0238">DNA-binding</keyword>
<dbReference type="GO" id="GO:0000976">
    <property type="term" value="F:transcription cis-regulatory region binding"/>
    <property type="evidence" value="ECO:0007669"/>
    <property type="project" value="TreeGrafter"/>
</dbReference>
<dbReference type="SUPFAM" id="SSF48498">
    <property type="entry name" value="Tetracyclin repressor-like, C-terminal domain"/>
    <property type="match status" value="1"/>
</dbReference>
<dbReference type="Proteomes" id="UP000242444">
    <property type="component" value="Unassembled WGS sequence"/>
</dbReference>
<feature type="domain" description="HTH tetR-type" evidence="4">
    <location>
        <begin position="24"/>
        <end position="68"/>
    </location>
</feature>
<dbReference type="RefSeq" id="WP_094863506.1">
    <property type="nucleotide sequence ID" value="NZ_NKYE01000008.1"/>
</dbReference>
<dbReference type="InterPro" id="IPR009057">
    <property type="entry name" value="Homeodomain-like_sf"/>
</dbReference>
<proteinExistence type="predicted"/>
<dbReference type="PANTHER" id="PTHR30055">
    <property type="entry name" value="HTH-TYPE TRANSCRIPTIONAL REGULATOR RUTR"/>
    <property type="match status" value="1"/>
</dbReference>
<dbReference type="Gene3D" id="1.10.357.10">
    <property type="entry name" value="Tetracycline Repressor, domain 2"/>
    <property type="match status" value="1"/>
</dbReference>
<accession>A0A263D4K6</accession>
<keyword evidence="1" id="KW-0805">Transcription regulation</keyword>
<dbReference type="PANTHER" id="PTHR30055:SF234">
    <property type="entry name" value="HTH-TYPE TRANSCRIPTIONAL REGULATOR BETI"/>
    <property type="match status" value="1"/>
</dbReference>
<dbReference type="InterPro" id="IPR050109">
    <property type="entry name" value="HTH-type_TetR-like_transc_reg"/>
</dbReference>
<dbReference type="InterPro" id="IPR036271">
    <property type="entry name" value="Tet_transcr_reg_TetR-rel_C_sf"/>
</dbReference>
<organism evidence="5 6">
    <name type="scientific">Amycolatopsis antarctica</name>
    <dbReference type="NCBI Taxonomy" id="1854586"/>
    <lineage>
        <taxon>Bacteria</taxon>
        <taxon>Bacillati</taxon>
        <taxon>Actinomycetota</taxon>
        <taxon>Actinomycetes</taxon>
        <taxon>Pseudonocardiales</taxon>
        <taxon>Pseudonocardiaceae</taxon>
        <taxon>Amycolatopsis</taxon>
    </lineage>
</organism>
<dbReference type="SUPFAM" id="SSF46689">
    <property type="entry name" value="Homeodomain-like"/>
    <property type="match status" value="1"/>
</dbReference>
<evidence type="ECO:0000259" key="4">
    <source>
        <dbReference type="Pfam" id="PF00440"/>
    </source>
</evidence>
<evidence type="ECO:0000256" key="2">
    <source>
        <dbReference type="ARBA" id="ARBA00023125"/>
    </source>
</evidence>
<evidence type="ECO:0000313" key="6">
    <source>
        <dbReference type="Proteomes" id="UP000242444"/>
    </source>
</evidence>
<comment type="caution">
    <text evidence="5">The sequence shown here is derived from an EMBL/GenBank/DDBJ whole genome shotgun (WGS) entry which is preliminary data.</text>
</comment>
<protein>
    <submittedName>
        <fullName evidence="5">TetR family transcriptional regulator</fullName>
    </submittedName>
</protein>
<name>A0A263D4K6_9PSEU</name>
<dbReference type="Pfam" id="PF00440">
    <property type="entry name" value="TetR_N"/>
    <property type="match status" value="1"/>
</dbReference>